<keyword evidence="1" id="KW-0812">Transmembrane</keyword>
<dbReference type="RefSeq" id="WP_103287026.1">
    <property type="nucleotide sequence ID" value="NZ_LT981265.1"/>
</dbReference>
<feature type="transmembrane region" description="Helical" evidence="1">
    <location>
        <begin position="100"/>
        <end position="120"/>
    </location>
</feature>
<feature type="transmembrane region" description="Helical" evidence="1">
    <location>
        <begin position="132"/>
        <end position="151"/>
    </location>
</feature>
<keyword evidence="1" id="KW-1133">Transmembrane helix</keyword>
<dbReference type="InterPro" id="IPR011701">
    <property type="entry name" value="MFS"/>
</dbReference>
<evidence type="ECO:0000313" key="2">
    <source>
        <dbReference type="EMBL" id="SPC34286.1"/>
    </source>
</evidence>
<proteinExistence type="predicted"/>
<accession>A0A2K5ARK5</accession>
<keyword evidence="1" id="KW-0472">Membrane</keyword>
<gene>
    <name evidence="2" type="ORF">NCAV_1109</name>
</gene>
<feature type="transmembrane region" description="Helical" evidence="1">
    <location>
        <begin position="208"/>
        <end position="226"/>
    </location>
</feature>
<protein>
    <submittedName>
        <fullName evidence="2">Major facilitator superfamily transporter MFS_1</fullName>
    </submittedName>
</protein>
<dbReference type="GeneID" id="41595130"/>
<dbReference type="Gene3D" id="1.20.1250.20">
    <property type="entry name" value="MFS general substrate transporter like domains"/>
    <property type="match status" value="2"/>
</dbReference>
<feature type="transmembrane region" description="Helical" evidence="1">
    <location>
        <begin position="157"/>
        <end position="179"/>
    </location>
</feature>
<name>A0A2K5ARK5_9ARCH</name>
<reference evidence="3" key="1">
    <citation type="submission" date="2018-01" db="EMBL/GenBank/DDBJ databases">
        <authorList>
            <person name="Kerou L M."/>
        </authorList>
    </citation>
    <scope>NUCLEOTIDE SEQUENCE [LARGE SCALE GENOMIC DNA]</scope>
    <source>
        <strain evidence="3">SCU2</strain>
    </source>
</reference>
<feature type="transmembrane region" description="Helical" evidence="1">
    <location>
        <begin position="12"/>
        <end position="34"/>
    </location>
</feature>
<dbReference type="InterPro" id="IPR036259">
    <property type="entry name" value="MFS_trans_sf"/>
</dbReference>
<feature type="transmembrane region" description="Helical" evidence="1">
    <location>
        <begin position="267"/>
        <end position="286"/>
    </location>
</feature>
<keyword evidence="3" id="KW-1185">Reference proteome</keyword>
<dbReference type="PANTHER" id="PTHR23526:SF2">
    <property type="entry name" value="MAJOR FACILITATOR SUPERFAMILY (MFS) PROFILE DOMAIN-CONTAINING PROTEIN"/>
    <property type="match status" value="1"/>
</dbReference>
<dbReference type="EMBL" id="LT981265">
    <property type="protein sequence ID" value="SPC34286.1"/>
    <property type="molecule type" value="Genomic_DNA"/>
</dbReference>
<dbReference type="SUPFAM" id="SSF103473">
    <property type="entry name" value="MFS general substrate transporter"/>
    <property type="match status" value="1"/>
</dbReference>
<organism evidence="2 3">
    <name type="scientific">Candidatus Nitrosocaldus cavascurensis</name>
    <dbReference type="NCBI Taxonomy" id="2058097"/>
    <lineage>
        <taxon>Archaea</taxon>
        <taxon>Nitrososphaerota</taxon>
        <taxon>Nitrososphaeria</taxon>
        <taxon>Candidatus Nitrosocaldales</taxon>
        <taxon>Candidatus Nitrosocaldaceae</taxon>
        <taxon>Candidatus Nitrosocaldus</taxon>
    </lineage>
</organism>
<feature type="transmembrane region" description="Helical" evidence="1">
    <location>
        <begin position="327"/>
        <end position="347"/>
    </location>
</feature>
<dbReference type="PANTHER" id="PTHR23526">
    <property type="entry name" value="INTEGRAL MEMBRANE TRANSPORT PROTEIN-RELATED"/>
    <property type="match status" value="1"/>
</dbReference>
<dbReference type="AlphaFoldDB" id="A0A2K5ARK5"/>
<feature type="transmembrane region" description="Helical" evidence="1">
    <location>
        <begin position="353"/>
        <end position="372"/>
    </location>
</feature>
<feature type="transmembrane region" description="Helical" evidence="1">
    <location>
        <begin position="292"/>
        <end position="315"/>
    </location>
</feature>
<feature type="transmembrane region" description="Helical" evidence="1">
    <location>
        <begin position="75"/>
        <end position="94"/>
    </location>
</feature>
<feature type="transmembrane region" description="Helical" evidence="1">
    <location>
        <begin position="238"/>
        <end position="255"/>
    </location>
</feature>
<feature type="transmembrane region" description="Helical" evidence="1">
    <location>
        <begin position="40"/>
        <end position="63"/>
    </location>
</feature>
<dbReference type="Pfam" id="PF07690">
    <property type="entry name" value="MFS_1"/>
    <property type="match status" value="1"/>
</dbReference>
<dbReference type="Proteomes" id="UP000236248">
    <property type="component" value="Chromosome NCAV"/>
</dbReference>
<dbReference type="GO" id="GO:0022857">
    <property type="term" value="F:transmembrane transporter activity"/>
    <property type="evidence" value="ECO:0007669"/>
    <property type="project" value="InterPro"/>
</dbReference>
<dbReference type="InterPro" id="IPR052528">
    <property type="entry name" value="Sugar_transport-like"/>
</dbReference>
<sequence length="405" mass="43743">MASGDGDNKARLKALNLFANSSLGASALFIPILANTLTGSYILVGIIAAGYGITQALSYAYFGRLADKCGAMVKFVRLGFLASSFAFFAHVLAYDGFTLMLVRLAAGVATGMYAGAMLALSHDKGNNGKLAGVVSFGSLGWLMGTMASSIVQQLTSSYTLAFILTGSIFLAGFITSLGLKVRADASKAYVAGSLLQLARKNGRIYTSFMLRHVGAAATWSIFPIFLNQELRLNGVELGSIYAINALVQFLFMNTVMKRVRSDANMHMLIQVGVLLSSVVFLTYYSSSTYLHIIPAQILLGISWSMLYLGSLYILLRNNDGERASSTALLESYMSISIIIGSLIGGIVAEFAGLRSVMLLSSLLCFASFVIAVNDWRRGSMRITMLQNIRHNLSNRYARMLRQLTS</sequence>
<dbReference type="KEGG" id="ncv:NCAV_1109"/>
<evidence type="ECO:0000256" key="1">
    <source>
        <dbReference type="SAM" id="Phobius"/>
    </source>
</evidence>
<evidence type="ECO:0000313" key="3">
    <source>
        <dbReference type="Proteomes" id="UP000236248"/>
    </source>
</evidence>